<evidence type="ECO:0000256" key="1">
    <source>
        <dbReference type="ARBA" id="ARBA00000141"/>
    </source>
</evidence>
<keyword evidence="9 13" id="KW-0378">Hydrolase</keyword>
<feature type="active site" description="Proton acceptor" evidence="13">
    <location>
        <position position="333"/>
    </location>
</feature>
<dbReference type="Gene3D" id="3.90.870.10">
    <property type="entry name" value="DHBP synthase"/>
    <property type="match status" value="1"/>
</dbReference>
<comment type="similarity">
    <text evidence="13">Belongs to the GTP cyclohydrolase II family.</text>
</comment>
<comment type="cofactor">
    <cofactor evidence="13">
        <name>Zn(2+)</name>
        <dbReference type="ChEBI" id="CHEBI:29105"/>
    </cofactor>
    <text evidence="13">Binds 1 zinc ion per subunit.</text>
</comment>
<dbReference type="NCBIfam" id="NF001591">
    <property type="entry name" value="PRK00393.1"/>
    <property type="match status" value="1"/>
</dbReference>
<feature type="active site" description="Nucleophile" evidence="13">
    <location>
        <position position="335"/>
    </location>
</feature>
<dbReference type="CDD" id="cd00641">
    <property type="entry name" value="GTP_cyclohydro2"/>
    <property type="match status" value="1"/>
</dbReference>
<feature type="binding site" evidence="13">
    <location>
        <position position="273"/>
    </location>
    <ligand>
        <name>Zn(2+)</name>
        <dbReference type="ChEBI" id="CHEBI:29105"/>
        <note>catalytic</note>
    </ligand>
</feature>
<comment type="pathway">
    <text evidence="3 13">Cofactor biosynthesis; riboflavin biosynthesis; 5-amino-6-(D-ribitylamino)uracil from GTP: step 1/4.</text>
</comment>
<dbReference type="NCBIfam" id="TIGR00506">
    <property type="entry name" value="ribB"/>
    <property type="match status" value="1"/>
</dbReference>
<keyword evidence="7 13" id="KW-0479">Metal-binding</keyword>
<dbReference type="InterPro" id="IPR017945">
    <property type="entry name" value="DHBP_synth_RibB-like_a/b_dom"/>
</dbReference>
<feature type="binding site" evidence="13">
    <location>
        <position position="361"/>
    </location>
    <ligand>
        <name>GTP</name>
        <dbReference type="ChEBI" id="CHEBI:37565"/>
    </ligand>
</feature>
<keyword evidence="10 13" id="KW-0862">Zinc</keyword>
<dbReference type="SUPFAM" id="SSF55821">
    <property type="entry name" value="YrdC/RibB"/>
    <property type="match status" value="1"/>
</dbReference>
<protein>
    <recommendedName>
        <fullName evidence="13">GTP cyclohydrolase-2</fullName>
        <ecNumber evidence="13">3.5.4.25</ecNumber>
    </recommendedName>
    <alternativeName>
        <fullName evidence="13">GTP cyclohydrolase II</fullName>
    </alternativeName>
</protein>
<feature type="domain" description="GTP cyclohydrolase II" evidence="14">
    <location>
        <begin position="209"/>
        <end position="376"/>
    </location>
</feature>
<keyword evidence="6 13" id="KW-0686">Riboflavin biosynthesis</keyword>
<comment type="caution">
    <text evidence="15">The sequence shown here is derived from an EMBL/GenBank/DDBJ whole genome shotgun (WGS) entry which is preliminary data.</text>
</comment>
<evidence type="ECO:0000256" key="3">
    <source>
        <dbReference type="ARBA" id="ARBA00004853"/>
    </source>
</evidence>
<keyword evidence="8 13" id="KW-0547">Nucleotide-binding</keyword>
<dbReference type="RefSeq" id="WP_387402813.1">
    <property type="nucleotide sequence ID" value="NZ_JBIAQY010000002.1"/>
</dbReference>
<dbReference type="Pfam" id="PF00925">
    <property type="entry name" value="GTP_cyclohydro2"/>
    <property type="match status" value="1"/>
</dbReference>
<evidence type="ECO:0000256" key="9">
    <source>
        <dbReference type="ARBA" id="ARBA00022801"/>
    </source>
</evidence>
<dbReference type="PANTHER" id="PTHR21327">
    <property type="entry name" value="GTP CYCLOHYDROLASE II-RELATED"/>
    <property type="match status" value="1"/>
</dbReference>
<evidence type="ECO:0000256" key="6">
    <source>
        <dbReference type="ARBA" id="ARBA00022619"/>
    </source>
</evidence>
<evidence type="ECO:0000256" key="8">
    <source>
        <dbReference type="ARBA" id="ARBA00022741"/>
    </source>
</evidence>
<dbReference type="InterPro" id="IPR032677">
    <property type="entry name" value="GTP_cyclohydro_II"/>
</dbReference>
<feature type="binding site" evidence="13">
    <location>
        <position position="271"/>
    </location>
    <ligand>
        <name>Zn(2+)</name>
        <dbReference type="ChEBI" id="CHEBI:29105"/>
        <note>catalytic</note>
    </ligand>
</feature>
<dbReference type="SUPFAM" id="SSF142695">
    <property type="entry name" value="RibA-like"/>
    <property type="match status" value="1"/>
</dbReference>
<dbReference type="InterPro" id="IPR000422">
    <property type="entry name" value="DHBP_synthase_RibB"/>
</dbReference>
<dbReference type="GO" id="GO:0008686">
    <property type="term" value="F:3,4-dihydroxy-2-butanone-4-phosphate synthase activity"/>
    <property type="evidence" value="ECO:0007669"/>
    <property type="project" value="UniProtKB-EC"/>
</dbReference>
<comment type="catalytic activity">
    <reaction evidence="12 13">
        <text>GTP + 4 H2O = 2,5-diamino-6-hydroxy-4-(5-phosphoribosylamino)-pyrimidine + formate + 2 phosphate + 3 H(+)</text>
        <dbReference type="Rhea" id="RHEA:23704"/>
        <dbReference type="ChEBI" id="CHEBI:15377"/>
        <dbReference type="ChEBI" id="CHEBI:15378"/>
        <dbReference type="ChEBI" id="CHEBI:15740"/>
        <dbReference type="ChEBI" id="CHEBI:37565"/>
        <dbReference type="ChEBI" id="CHEBI:43474"/>
        <dbReference type="ChEBI" id="CHEBI:58614"/>
        <dbReference type="EC" id="3.5.4.25"/>
    </reaction>
</comment>
<evidence type="ECO:0000256" key="4">
    <source>
        <dbReference type="ARBA" id="ARBA00004904"/>
    </source>
</evidence>
<dbReference type="NCBIfam" id="TIGR00505">
    <property type="entry name" value="ribA"/>
    <property type="match status" value="1"/>
</dbReference>
<keyword evidence="11 13" id="KW-0342">GTP-binding</keyword>
<dbReference type="PANTHER" id="PTHR21327:SF18">
    <property type="entry name" value="3,4-DIHYDROXY-2-BUTANONE 4-PHOSPHATE SYNTHASE"/>
    <property type="match status" value="1"/>
</dbReference>
<evidence type="ECO:0000259" key="14">
    <source>
        <dbReference type="Pfam" id="PF00925"/>
    </source>
</evidence>
<dbReference type="Pfam" id="PF00926">
    <property type="entry name" value="DHBP_synthase"/>
    <property type="match status" value="1"/>
</dbReference>
<feature type="binding site" evidence="13">
    <location>
        <begin position="255"/>
        <end position="259"/>
    </location>
    <ligand>
        <name>GTP</name>
        <dbReference type="ChEBI" id="CHEBI:37565"/>
    </ligand>
</feature>
<dbReference type="Proteomes" id="UP001601992">
    <property type="component" value="Unassembled WGS sequence"/>
</dbReference>
<keyword evidence="15" id="KW-0456">Lyase</keyword>
<accession>A0ABW6RW81</accession>
<feature type="binding site" evidence="13">
    <location>
        <position position="260"/>
    </location>
    <ligand>
        <name>Zn(2+)</name>
        <dbReference type="ChEBI" id="CHEBI:29105"/>
        <note>catalytic</note>
    </ligand>
</feature>
<evidence type="ECO:0000256" key="11">
    <source>
        <dbReference type="ARBA" id="ARBA00023134"/>
    </source>
</evidence>
<dbReference type="EC" id="3.5.4.25" evidence="13"/>
<comment type="similarity">
    <text evidence="5">In the N-terminal section; belongs to the DHBP synthase family.</text>
</comment>
<evidence type="ECO:0000256" key="13">
    <source>
        <dbReference type="HAMAP-Rule" id="MF_00179"/>
    </source>
</evidence>
<sequence length="410" mass="44114">MADSLTAALAALARGEMIVVADDRDRENEGDLVMAAGRMTTEQMAFYLRYGSGIVCVPMSDERADALELEPMIMHNTDSHGTAFTVSTDHSATGTGISAADRVKTVQALADLRTAPRELRRPGHVFPLRAKVGGVLARAGHTEATIDLLDLAGETPVGVITELVGDDGIPLQGRQIVEFAHSHGLVAVTVDDIKRARRHDVGRSITCTARATLPLAGARFTAACYTSALDGVDHMALVLGDIAAADARDEGVLVRVHSECLTGDVFGSRRCDCGDQLQQAIELIVAEGAGIIIYLRGHEGRGIGLSHKLQAYALQEDGFDTVDANTELGLPVDSREYGVAAVVLADLGVRNLRLITNNPQKYAELSGFDLRLSGRVQTEVVVTPDNLRYLRTKRDRMGHELDLRMWEAQA</sequence>
<evidence type="ECO:0000256" key="10">
    <source>
        <dbReference type="ARBA" id="ARBA00022833"/>
    </source>
</evidence>
<dbReference type="EMBL" id="JBIAQY010000002">
    <property type="protein sequence ID" value="MFF3567485.1"/>
    <property type="molecule type" value="Genomic_DNA"/>
</dbReference>
<comment type="function">
    <text evidence="2">Catalyzes the conversion of D-ribulose 5-phosphate to formate and 3,4-dihydroxy-2-butanone 4-phosphate.</text>
</comment>
<keyword evidence="16" id="KW-1185">Reference proteome</keyword>
<evidence type="ECO:0000256" key="5">
    <source>
        <dbReference type="ARBA" id="ARBA00005520"/>
    </source>
</evidence>
<proteinExistence type="inferred from homology"/>
<comment type="pathway">
    <text evidence="4">Cofactor biosynthesis; riboflavin biosynthesis; 2-hydroxy-3-oxobutyl phosphate from D-ribulose 5-phosphate: step 1/1.</text>
</comment>
<evidence type="ECO:0000256" key="2">
    <source>
        <dbReference type="ARBA" id="ARBA00002284"/>
    </source>
</evidence>
<feature type="binding site" evidence="13">
    <location>
        <position position="321"/>
    </location>
    <ligand>
        <name>GTP</name>
        <dbReference type="ChEBI" id="CHEBI:37565"/>
    </ligand>
</feature>
<evidence type="ECO:0000256" key="12">
    <source>
        <dbReference type="ARBA" id="ARBA00049295"/>
    </source>
</evidence>
<gene>
    <name evidence="15" type="primary">ribB</name>
    <name evidence="13" type="synonym">ribA</name>
    <name evidence="15" type="ORF">ACFYXQ_06845</name>
</gene>
<feature type="binding site" evidence="13">
    <location>
        <position position="356"/>
    </location>
    <ligand>
        <name>GTP</name>
        <dbReference type="ChEBI" id="CHEBI:37565"/>
    </ligand>
</feature>
<feature type="binding site" evidence="13">
    <location>
        <begin position="299"/>
        <end position="301"/>
    </location>
    <ligand>
        <name>GTP</name>
        <dbReference type="ChEBI" id="CHEBI:37565"/>
    </ligand>
</feature>
<evidence type="ECO:0000313" key="16">
    <source>
        <dbReference type="Proteomes" id="UP001601992"/>
    </source>
</evidence>
<dbReference type="InterPro" id="IPR036144">
    <property type="entry name" value="RibA-like_sf"/>
</dbReference>
<dbReference type="HAMAP" id="MF_00179">
    <property type="entry name" value="RibA"/>
    <property type="match status" value="1"/>
</dbReference>
<name>A0ABW6RW81_9NOCA</name>
<dbReference type="PIRSF" id="PIRSF001259">
    <property type="entry name" value="RibA"/>
    <property type="match status" value="1"/>
</dbReference>
<evidence type="ECO:0000313" key="15">
    <source>
        <dbReference type="EMBL" id="MFF3567485.1"/>
    </source>
</evidence>
<dbReference type="InterPro" id="IPR000926">
    <property type="entry name" value="RibA"/>
</dbReference>
<reference evidence="15 16" key="1">
    <citation type="submission" date="2024-10" db="EMBL/GenBank/DDBJ databases">
        <title>The Natural Products Discovery Center: Release of the First 8490 Sequenced Strains for Exploring Actinobacteria Biosynthetic Diversity.</title>
        <authorList>
            <person name="Kalkreuter E."/>
            <person name="Kautsar S.A."/>
            <person name="Yang D."/>
            <person name="Bader C.D."/>
            <person name="Teijaro C.N."/>
            <person name="Fluegel L."/>
            <person name="Davis C.M."/>
            <person name="Simpson J.R."/>
            <person name="Lauterbach L."/>
            <person name="Steele A.D."/>
            <person name="Gui C."/>
            <person name="Meng S."/>
            <person name="Li G."/>
            <person name="Viehrig K."/>
            <person name="Ye F."/>
            <person name="Su P."/>
            <person name="Kiefer A.F."/>
            <person name="Nichols A."/>
            <person name="Cepeda A.J."/>
            <person name="Yan W."/>
            <person name="Fan B."/>
            <person name="Jiang Y."/>
            <person name="Adhikari A."/>
            <person name="Zheng C.-J."/>
            <person name="Schuster L."/>
            <person name="Cowan T.M."/>
            <person name="Smanski M.J."/>
            <person name="Chevrette M.G."/>
            <person name="De Carvalho L.P.S."/>
            <person name="Shen B."/>
        </authorList>
    </citation>
    <scope>NUCLEOTIDE SEQUENCE [LARGE SCALE GENOMIC DNA]</scope>
    <source>
        <strain evidence="15 16">NPDC002593</strain>
    </source>
</reference>
<organism evidence="15 16">
    <name type="scientific">Nocardia jiangxiensis</name>
    <dbReference type="NCBI Taxonomy" id="282685"/>
    <lineage>
        <taxon>Bacteria</taxon>
        <taxon>Bacillati</taxon>
        <taxon>Actinomycetota</taxon>
        <taxon>Actinomycetes</taxon>
        <taxon>Mycobacteriales</taxon>
        <taxon>Nocardiaceae</taxon>
        <taxon>Nocardia</taxon>
    </lineage>
</organism>
<comment type="catalytic activity">
    <reaction evidence="1">
        <text>D-ribulose 5-phosphate = (2S)-2-hydroxy-3-oxobutyl phosphate + formate + H(+)</text>
        <dbReference type="Rhea" id="RHEA:18457"/>
        <dbReference type="ChEBI" id="CHEBI:15378"/>
        <dbReference type="ChEBI" id="CHEBI:15740"/>
        <dbReference type="ChEBI" id="CHEBI:58121"/>
        <dbReference type="ChEBI" id="CHEBI:58830"/>
        <dbReference type="EC" id="4.1.99.12"/>
    </reaction>
</comment>
<feature type="binding site" evidence="13">
    <location>
        <position position="276"/>
    </location>
    <ligand>
        <name>GTP</name>
        <dbReference type="ChEBI" id="CHEBI:37565"/>
    </ligand>
</feature>
<evidence type="ECO:0000256" key="7">
    <source>
        <dbReference type="ARBA" id="ARBA00022723"/>
    </source>
</evidence>
<dbReference type="Gene3D" id="3.40.50.10990">
    <property type="entry name" value="GTP cyclohydrolase II"/>
    <property type="match status" value="1"/>
</dbReference>
<comment type="function">
    <text evidence="13">Catalyzes the conversion of GTP to 2,5-diamino-6-ribosylamino-4(3H)-pyrimidinone 5'-phosphate (DARP), formate and pyrophosphate.</text>
</comment>